<feature type="domain" description="FBXO47 ARM repeats region" evidence="1">
    <location>
        <begin position="238"/>
        <end position="490"/>
    </location>
</feature>
<reference evidence="2" key="1">
    <citation type="submission" date="2023-10" db="EMBL/GenBank/DDBJ databases">
        <title>Genome assembly of Pristionchus species.</title>
        <authorList>
            <person name="Yoshida K."/>
            <person name="Sommer R.J."/>
        </authorList>
    </citation>
    <scope>NUCLEOTIDE SEQUENCE</scope>
    <source>
        <strain evidence="2">RS5133</strain>
    </source>
</reference>
<dbReference type="AlphaFoldDB" id="A0AAV5VAT8"/>
<feature type="non-terminal residue" evidence="2">
    <location>
        <position position="1"/>
    </location>
</feature>
<protein>
    <recommendedName>
        <fullName evidence="1">FBXO47 ARM repeats region domain-containing protein</fullName>
    </recommendedName>
</protein>
<accession>A0AAV5VAT8</accession>
<dbReference type="PANTHER" id="PTHR34098:SF1">
    <property type="entry name" value="F-BOX ONLY PROTEIN 47"/>
    <property type="match status" value="1"/>
</dbReference>
<dbReference type="InterPro" id="IPR056622">
    <property type="entry name" value="ARM_FBXO47"/>
</dbReference>
<sequence length="495" mass="56823">FSPTRNIMVQTRKQLSQLQDHRNVEKPDISRTVPLSGRITNFFQMRKRKNCYEKKDVEVLGKRLRSEVNVKQHAVEPNSSTVNTPLGMFDRLPNHIFDTFAEFSSWRTLIKLAQTSRSCSTRMVNFIHRDVCVARFVRDVETYASSKNRTALEDPFVNMGHLCRTVFHASDCSSELMQFCNKASERITELRRWSQFLFIVSSLLSSSSGTFDHCKQIINLMLDMKIPSGEFNESKSIKELITKAIFTKHAGELPADEMKVREILRDLFVDQTRLDEQHQAILMTCLMRTFPKLQQQARLLMITLAPTTVEDGIEVIDWRSLCDRDVTNQIDAERRVKPLASFISKLLNLGTLRDRSITWTNTELFNLIEEVSTCPEPWAFDNFIAFLIQEPSLIPIALAARMTHDYVEEAGNLVSAMKTLLFRWNIPFSLGLSEAFVSTMKSLSIHLRREFLSSVHEAHARSIKSLVQSSRGEIEEEIGAQAQFTPLIQEVVLLL</sequence>
<proteinExistence type="predicted"/>
<evidence type="ECO:0000313" key="2">
    <source>
        <dbReference type="EMBL" id="GMT15009.1"/>
    </source>
</evidence>
<dbReference type="Proteomes" id="UP001432322">
    <property type="component" value="Unassembled WGS sequence"/>
</dbReference>
<gene>
    <name evidence="2" type="ORF">PFISCL1PPCAC_6306</name>
</gene>
<dbReference type="EMBL" id="BTSY01000002">
    <property type="protein sequence ID" value="GMT15009.1"/>
    <property type="molecule type" value="Genomic_DNA"/>
</dbReference>
<evidence type="ECO:0000313" key="3">
    <source>
        <dbReference type="Proteomes" id="UP001432322"/>
    </source>
</evidence>
<organism evidence="2 3">
    <name type="scientific">Pristionchus fissidentatus</name>
    <dbReference type="NCBI Taxonomy" id="1538716"/>
    <lineage>
        <taxon>Eukaryota</taxon>
        <taxon>Metazoa</taxon>
        <taxon>Ecdysozoa</taxon>
        <taxon>Nematoda</taxon>
        <taxon>Chromadorea</taxon>
        <taxon>Rhabditida</taxon>
        <taxon>Rhabditina</taxon>
        <taxon>Diplogasteromorpha</taxon>
        <taxon>Diplogasteroidea</taxon>
        <taxon>Neodiplogasteridae</taxon>
        <taxon>Pristionchus</taxon>
    </lineage>
</organism>
<dbReference type="PANTHER" id="PTHR34098">
    <property type="entry name" value="F-BOX ONLY PROTEIN 47"/>
    <property type="match status" value="1"/>
</dbReference>
<dbReference type="Pfam" id="PF24467">
    <property type="entry name" value="ARM_FBXO47"/>
    <property type="match status" value="1"/>
</dbReference>
<comment type="caution">
    <text evidence="2">The sequence shown here is derived from an EMBL/GenBank/DDBJ whole genome shotgun (WGS) entry which is preliminary data.</text>
</comment>
<name>A0AAV5VAT8_9BILA</name>
<evidence type="ECO:0000259" key="1">
    <source>
        <dbReference type="Pfam" id="PF24467"/>
    </source>
</evidence>
<dbReference type="InterPro" id="IPR038946">
    <property type="entry name" value="FBXO47"/>
</dbReference>
<keyword evidence="3" id="KW-1185">Reference proteome</keyword>